<accession>A0A8J3NF16</accession>
<dbReference type="Gene3D" id="1.10.357.10">
    <property type="entry name" value="Tetracycline Repressor, domain 2"/>
    <property type="match status" value="1"/>
</dbReference>
<gene>
    <name evidence="1" type="ORF">Aru02nite_56110</name>
</gene>
<dbReference type="EMBL" id="BOMB01000032">
    <property type="protein sequence ID" value="GID14722.1"/>
    <property type="molecule type" value="Genomic_DNA"/>
</dbReference>
<dbReference type="AlphaFoldDB" id="A0A8J3NF16"/>
<reference evidence="1" key="1">
    <citation type="submission" date="2021-01" db="EMBL/GenBank/DDBJ databases">
        <title>Whole genome shotgun sequence of Actinocatenispora rupis NBRC 107355.</title>
        <authorList>
            <person name="Komaki H."/>
            <person name="Tamura T."/>
        </authorList>
    </citation>
    <scope>NUCLEOTIDE SEQUENCE</scope>
    <source>
        <strain evidence="1">NBRC 107355</strain>
    </source>
</reference>
<evidence type="ECO:0008006" key="3">
    <source>
        <dbReference type="Google" id="ProtNLM"/>
    </source>
</evidence>
<dbReference type="InterPro" id="IPR036271">
    <property type="entry name" value="Tet_transcr_reg_TetR-rel_C_sf"/>
</dbReference>
<comment type="caution">
    <text evidence="1">The sequence shown here is derived from an EMBL/GenBank/DDBJ whole genome shotgun (WGS) entry which is preliminary data.</text>
</comment>
<dbReference type="Proteomes" id="UP000612808">
    <property type="component" value="Unassembled WGS sequence"/>
</dbReference>
<proteinExistence type="predicted"/>
<dbReference type="SUPFAM" id="SSF48498">
    <property type="entry name" value="Tetracyclin repressor-like, C-terminal domain"/>
    <property type="match status" value="1"/>
</dbReference>
<organism evidence="1 2">
    <name type="scientific">Actinocatenispora rupis</name>
    <dbReference type="NCBI Taxonomy" id="519421"/>
    <lineage>
        <taxon>Bacteria</taxon>
        <taxon>Bacillati</taxon>
        <taxon>Actinomycetota</taxon>
        <taxon>Actinomycetes</taxon>
        <taxon>Micromonosporales</taxon>
        <taxon>Micromonosporaceae</taxon>
        <taxon>Actinocatenispora</taxon>
    </lineage>
</organism>
<protein>
    <recommendedName>
        <fullName evidence="3">TetR family transcriptional regulator</fullName>
    </recommendedName>
</protein>
<evidence type="ECO:0000313" key="1">
    <source>
        <dbReference type="EMBL" id="GID14722.1"/>
    </source>
</evidence>
<dbReference type="RefSeq" id="WP_203662595.1">
    <property type="nucleotide sequence ID" value="NZ_BAAAZM010000017.1"/>
</dbReference>
<evidence type="ECO:0000313" key="2">
    <source>
        <dbReference type="Proteomes" id="UP000612808"/>
    </source>
</evidence>
<keyword evidence="2" id="KW-1185">Reference proteome</keyword>
<sequence length="92" mass="9816">MRLYGYIASKDELLDLMVDAVHGEMRPAGDGRRAVLTSLADTTRHAVHRHERLADLIGGRPQLGPHALARGEAVPAAMDGIDVAPLIPPDCG</sequence>
<name>A0A8J3NF16_9ACTN</name>